<dbReference type="EMBL" id="REGN01001460">
    <property type="protein sequence ID" value="RNA34521.1"/>
    <property type="molecule type" value="Genomic_DNA"/>
</dbReference>
<comment type="caution">
    <text evidence="1">The sequence shown here is derived from an EMBL/GenBank/DDBJ whole genome shotgun (WGS) entry which is preliminary data.</text>
</comment>
<keyword evidence="2" id="KW-1185">Reference proteome</keyword>
<proteinExistence type="predicted"/>
<evidence type="ECO:0000313" key="2">
    <source>
        <dbReference type="Proteomes" id="UP000276133"/>
    </source>
</evidence>
<organism evidence="1 2">
    <name type="scientific">Brachionus plicatilis</name>
    <name type="common">Marine rotifer</name>
    <name type="synonym">Brachionus muelleri</name>
    <dbReference type="NCBI Taxonomy" id="10195"/>
    <lineage>
        <taxon>Eukaryota</taxon>
        <taxon>Metazoa</taxon>
        <taxon>Spiralia</taxon>
        <taxon>Gnathifera</taxon>
        <taxon>Rotifera</taxon>
        <taxon>Eurotatoria</taxon>
        <taxon>Monogononta</taxon>
        <taxon>Pseudotrocha</taxon>
        <taxon>Ploima</taxon>
        <taxon>Brachionidae</taxon>
        <taxon>Brachionus</taxon>
    </lineage>
</organism>
<dbReference type="AlphaFoldDB" id="A0A3M7SFG5"/>
<name>A0A3M7SFG5_BRAPC</name>
<accession>A0A3M7SFG5</accession>
<dbReference type="Proteomes" id="UP000276133">
    <property type="component" value="Unassembled WGS sequence"/>
</dbReference>
<gene>
    <name evidence="1" type="ORF">BpHYR1_013441</name>
</gene>
<sequence length="86" mass="9792">MILLRSCEVRLNSKNLNSFSTVRNNLVIKLSLQKTLRNSAFCKPSKSILINFADFLQTYIFGLSKVAVEVHDQIKLYEILSESELG</sequence>
<evidence type="ECO:0000313" key="1">
    <source>
        <dbReference type="EMBL" id="RNA34521.1"/>
    </source>
</evidence>
<reference evidence="1 2" key="1">
    <citation type="journal article" date="2018" name="Sci. Rep.">
        <title>Genomic signatures of local adaptation to the degree of environmental predictability in rotifers.</title>
        <authorList>
            <person name="Franch-Gras L."/>
            <person name="Hahn C."/>
            <person name="Garcia-Roger E.M."/>
            <person name="Carmona M.J."/>
            <person name="Serra M."/>
            <person name="Gomez A."/>
        </authorList>
    </citation>
    <scope>NUCLEOTIDE SEQUENCE [LARGE SCALE GENOMIC DNA]</scope>
    <source>
        <strain evidence="1">HYR1</strain>
    </source>
</reference>
<protein>
    <submittedName>
        <fullName evidence="1">Uncharacterized protein</fullName>
    </submittedName>
</protein>